<evidence type="ECO:0000313" key="2">
    <source>
        <dbReference type="Proteomes" id="UP000821865"/>
    </source>
</evidence>
<name>A0ACB8DBL7_DERSI</name>
<protein>
    <submittedName>
        <fullName evidence="1">Uncharacterized protein</fullName>
    </submittedName>
</protein>
<reference evidence="1" key="1">
    <citation type="submission" date="2020-05" db="EMBL/GenBank/DDBJ databases">
        <title>Large-scale comparative analyses of tick genomes elucidate their genetic diversity and vector capacities.</title>
        <authorList>
            <person name="Jia N."/>
            <person name="Wang J."/>
            <person name="Shi W."/>
            <person name="Du L."/>
            <person name="Sun Y."/>
            <person name="Zhan W."/>
            <person name="Jiang J."/>
            <person name="Wang Q."/>
            <person name="Zhang B."/>
            <person name="Ji P."/>
            <person name="Sakyi L.B."/>
            <person name="Cui X."/>
            <person name="Yuan T."/>
            <person name="Jiang B."/>
            <person name="Yang W."/>
            <person name="Lam T.T.-Y."/>
            <person name="Chang Q."/>
            <person name="Ding S."/>
            <person name="Wang X."/>
            <person name="Zhu J."/>
            <person name="Ruan X."/>
            <person name="Zhao L."/>
            <person name="Wei J."/>
            <person name="Que T."/>
            <person name="Du C."/>
            <person name="Cheng J."/>
            <person name="Dai P."/>
            <person name="Han X."/>
            <person name="Huang E."/>
            <person name="Gao Y."/>
            <person name="Liu J."/>
            <person name="Shao H."/>
            <person name="Ye R."/>
            <person name="Li L."/>
            <person name="Wei W."/>
            <person name="Wang X."/>
            <person name="Wang C."/>
            <person name="Yang T."/>
            <person name="Huo Q."/>
            <person name="Li W."/>
            <person name="Guo W."/>
            <person name="Chen H."/>
            <person name="Zhou L."/>
            <person name="Ni X."/>
            <person name="Tian J."/>
            <person name="Zhou Y."/>
            <person name="Sheng Y."/>
            <person name="Liu T."/>
            <person name="Pan Y."/>
            <person name="Xia L."/>
            <person name="Li J."/>
            <person name="Zhao F."/>
            <person name="Cao W."/>
        </authorList>
    </citation>
    <scope>NUCLEOTIDE SEQUENCE</scope>
    <source>
        <strain evidence="1">Dsil-2018</strain>
    </source>
</reference>
<sequence length="178" mass="20307">MASVSTDELLIDEVRQRPILYDQRLKTHRDSQLRNDAWLEISGVLKRDGPFPVWKPLQALVLYSLLYHRVHLNLMLITHSQQLKTFTAHFLDSAVESRYDDALDEPAENRALPSDETQNKQICDDGPTASPQAKRGTSKKNKRRDIDELMGTLIENRKCLHQLNSSVGVDADELFLGV</sequence>
<dbReference type="Proteomes" id="UP000821865">
    <property type="component" value="Chromosome 2"/>
</dbReference>
<gene>
    <name evidence="1" type="ORF">HPB49_007038</name>
</gene>
<dbReference type="EMBL" id="CM023471">
    <property type="protein sequence ID" value="KAH7965388.1"/>
    <property type="molecule type" value="Genomic_DNA"/>
</dbReference>
<comment type="caution">
    <text evidence="1">The sequence shown here is derived from an EMBL/GenBank/DDBJ whole genome shotgun (WGS) entry which is preliminary data.</text>
</comment>
<accession>A0ACB8DBL7</accession>
<organism evidence="1 2">
    <name type="scientific">Dermacentor silvarum</name>
    <name type="common">Tick</name>
    <dbReference type="NCBI Taxonomy" id="543639"/>
    <lineage>
        <taxon>Eukaryota</taxon>
        <taxon>Metazoa</taxon>
        <taxon>Ecdysozoa</taxon>
        <taxon>Arthropoda</taxon>
        <taxon>Chelicerata</taxon>
        <taxon>Arachnida</taxon>
        <taxon>Acari</taxon>
        <taxon>Parasitiformes</taxon>
        <taxon>Ixodida</taxon>
        <taxon>Ixodoidea</taxon>
        <taxon>Ixodidae</taxon>
        <taxon>Rhipicephalinae</taxon>
        <taxon>Dermacentor</taxon>
    </lineage>
</organism>
<keyword evidence="2" id="KW-1185">Reference proteome</keyword>
<proteinExistence type="predicted"/>
<evidence type="ECO:0000313" key="1">
    <source>
        <dbReference type="EMBL" id="KAH7965388.1"/>
    </source>
</evidence>